<dbReference type="SMART" id="SM00895">
    <property type="entry name" value="FCD"/>
    <property type="match status" value="1"/>
</dbReference>
<evidence type="ECO:0000256" key="3">
    <source>
        <dbReference type="ARBA" id="ARBA00023163"/>
    </source>
</evidence>
<dbReference type="InterPro" id="IPR008920">
    <property type="entry name" value="TF_FadR/GntR_C"/>
</dbReference>
<dbReference type="SUPFAM" id="SSF48008">
    <property type="entry name" value="GntR ligand-binding domain-like"/>
    <property type="match status" value="1"/>
</dbReference>
<dbReference type="InterPro" id="IPR036390">
    <property type="entry name" value="WH_DNA-bd_sf"/>
</dbReference>
<dbReference type="Proteomes" id="UP000193900">
    <property type="component" value="Unassembled WGS sequence"/>
</dbReference>
<organism evidence="5 6">
    <name type="scientific">Roseisalinus antarcticus</name>
    <dbReference type="NCBI Taxonomy" id="254357"/>
    <lineage>
        <taxon>Bacteria</taxon>
        <taxon>Pseudomonadati</taxon>
        <taxon>Pseudomonadota</taxon>
        <taxon>Alphaproteobacteria</taxon>
        <taxon>Rhodobacterales</taxon>
        <taxon>Roseobacteraceae</taxon>
        <taxon>Roseisalinus</taxon>
    </lineage>
</organism>
<dbReference type="AlphaFoldDB" id="A0A1Y5TLW9"/>
<sequence length="227" mass="25039">MKDGARQGAAADLAYETIRTRILSGELAPGTRLTEQALATELDLSRTPVRDALKRLLLEGFAERGTGYSTRVAPFEANELEQVYEIRLRLESYAAERAALNATAKQIDRMDELAQLMARHTPPRTPTDFRIISEANEAFHRQIAEAAHSARLITVLAAAFDVGVVARTYHSYSESDLIRSIGHHREIVDAIRARDPHWASSVMSSHILAAIRSAAKLSSAQRPDGPE</sequence>
<evidence type="ECO:0000259" key="4">
    <source>
        <dbReference type="PROSITE" id="PS50949"/>
    </source>
</evidence>
<dbReference type="Gene3D" id="1.20.120.530">
    <property type="entry name" value="GntR ligand-binding domain-like"/>
    <property type="match status" value="1"/>
</dbReference>
<reference evidence="5 6" key="1">
    <citation type="submission" date="2017-03" db="EMBL/GenBank/DDBJ databases">
        <authorList>
            <person name="Afonso C.L."/>
            <person name="Miller P.J."/>
            <person name="Scott M.A."/>
            <person name="Spackman E."/>
            <person name="Goraichik I."/>
            <person name="Dimitrov K.M."/>
            <person name="Suarez D.L."/>
            <person name="Swayne D.E."/>
        </authorList>
    </citation>
    <scope>NUCLEOTIDE SEQUENCE [LARGE SCALE GENOMIC DNA]</scope>
    <source>
        <strain evidence="5 6">CECT 7023</strain>
    </source>
</reference>
<evidence type="ECO:0000256" key="2">
    <source>
        <dbReference type="ARBA" id="ARBA00023125"/>
    </source>
</evidence>
<feature type="domain" description="HTH gntR-type" evidence="4">
    <location>
        <begin position="8"/>
        <end position="75"/>
    </location>
</feature>
<dbReference type="GO" id="GO:0003677">
    <property type="term" value="F:DNA binding"/>
    <property type="evidence" value="ECO:0007669"/>
    <property type="project" value="UniProtKB-KW"/>
</dbReference>
<dbReference type="EMBL" id="FWFZ01000019">
    <property type="protein sequence ID" value="SLN67023.1"/>
    <property type="molecule type" value="Genomic_DNA"/>
</dbReference>
<gene>
    <name evidence="5" type="primary">lldR_2</name>
    <name evidence="5" type="ORF">ROA7023_03203</name>
</gene>
<dbReference type="InterPro" id="IPR011711">
    <property type="entry name" value="GntR_C"/>
</dbReference>
<accession>A0A1Y5TLW9</accession>
<keyword evidence="2" id="KW-0238">DNA-binding</keyword>
<dbReference type="PANTHER" id="PTHR43537">
    <property type="entry name" value="TRANSCRIPTIONAL REGULATOR, GNTR FAMILY"/>
    <property type="match status" value="1"/>
</dbReference>
<evidence type="ECO:0000256" key="1">
    <source>
        <dbReference type="ARBA" id="ARBA00023015"/>
    </source>
</evidence>
<dbReference type="SUPFAM" id="SSF46785">
    <property type="entry name" value="Winged helix' DNA-binding domain"/>
    <property type="match status" value="1"/>
</dbReference>
<dbReference type="GO" id="GO:0003700">
    <property type="term" value="F:DNA-binding transcription factor activity"/>
    <property type="evidence" value="ECO:0007669"/>
    <property type="project" value="InterPro"/>
</dbReference>
<dbReference type="SMART" id="SM00345">
    <property type="entry name" value="HTH_GNTR"/>
    <property type="match status" value="1"/>
</dbReference>
<keyword evidence="1" id="KW-0805">Transcription regulation</keyword>
<dbReference type="Gene3D" id="1.10.10.10">
    <property type="entry name" value="Winged helix-like DNA-binding domain superfamily/Winged helix DNA-binding domain"/>
    <property type="match status" value="1"/>
</dbReference>
<evidence type="ECO:0000313" key="5">
    <source>
        <dbReference type="EMBL" id="SLN67023.1"/>
    </source>
</evidence>
<protein>
    <submittedName>
        <fullName evidence="5">Putative L-lactate dehydrogenase operon regulatory protein</fullName>
    </submittedName>
</protein>
<dbReference type="PANTHER" id="PTHR43537:SF24">
    <property type="entry name" value="GLUCONATE OPERON TRANSCRIPTIONAL REPRESSOR"/>
    <property type="match status" value="1"/>
</dbReference>
<dbReference type="RefSeq" id="WP_085880002.1">
    <property type="nucleotide sequence ID" value="NZ_FWFZ01000019.1"/>
</dbReference>
<name>A0A1Y5TLW9_9RHOB</name>
<dbReference type="PROSITE" id="PS50949">
    <property type="entry name" value="HTH_GNTR"/>
    <property type="match status" value="1"/>
</dbReference>
<dbReference type="Pfam" id="PF00392">
    <property type="entry name" value="GntR"/>
    <property type="match status" value="1"/>
</dbReference>
<dbReference type="Pfam" id="PF07729">
    <property type="entry name" value="FCD"/>
    <property type="match status" value="1"/>
</dbReference>
<evidence type="ECO:0000313" key="6">
    <source>
        <dbReference type="Proteomes" id="UP000193900"/>
    </source>
</evidence>
<keyword evidence="6" id="KW-1185">Reference proteome</keyword>
<keyword evidence="3" id="KW-0804">Transcription</keyword>
<dbReference type="InterPro" id="IPR000524">
    <property type="entry name" value="Tscrpt_reg_HTH_GntR"/>
</dbReference>
<dbReference type="InterPro" id="IPR036388">
    <property type="entry name" value="WH-like_DNA-bd_sf"/>
</dbReference>
<proteinExistence type="predicted"/>
<dbReference type="CDD" id="cd07377">
    <property type="entry name" value="WHTH_GntR"/>
    <property type="match status" value="1"/>
</dbReference>
<dbReference type="OrthoDB" id="7620579at2"/>